<feature type="compositionally biased region" description="Polar residues" evidence="1">
    <location>
        <begin position="726"/>
        <end position="738"/>
    </location>
</feature>
<protein>
    <submittedName>
        <fullName evidence="3">Uncharacterized protein</fullName>
    </submittedName>
</protein>
<keyword evidence="2" id="KW-0812">Transmembrane</keyword>
<evidence type="ECO:0000313" key="4">
    <source>
        <dbReference type="Proteomes" id="UP001163846"/>
    </source>
</evidence>
<reference evidence="3" key="1">
    <citation type="submission" date="2022-08" db="EMBL/GenBank/DDBJ databases">
        <authorList>
            <consortium name="DOE Joint Genome Institute"/>
            <person name="Min B."/>
            <person name="Riley R."/>
            <person name="Sierra-Patev S."/>
            <person name="Naranjo-Ortiz M."/>
            <person name="Looney B."/>
            <person name="Konkel Z."/>
            <person name="Slot J.C."/>
            <person name="Sakamoto Y."/>
            <person name="Steenwyk J.L."/>
            <person name="Rokas A."/>
            <person name="Carro J."/>
            <person name="Camarero S."/>
            <person name="Ferreira P."/>
            <person name="Molpeceres G."/>
            <person name="Ruiz-Duenas F.J."/>
            <person name="Serrano A."/>
            <person name="Henrissat B."/>
            <person name="Drula E."/>
            <person name="Hughes K.W."/>
            <person name="Mata J.L."/>
            <person name="Ishikawa N.K."/>
            <person name="Vargas-Isla R."/>
            <person name="Ushijima S."/>
            <person name="Smith C.A."/>
            <person name="Ahrendt S."/>
            <person name="Andreopoulos W."/>
            <person name="He G."/>
            <person name="Labutti K."/>
            <person name="Lipzen A."/>
            <person name="Ng V."/>
            <person name="Sandor L."/>
            <person name="Barry K."/>
            <person name="Martinez A.T."/>
            <person name="Xiao Y."/>
            <person name="Gibbons J.G."/>
            <person name="Terashima K."/>
            <person name="Hibbett D.S."/>
            <person name="Grigoriev I.V."/>
        </authorList>
    </citation>
    <scope>NUCLEOTIDE SEQUENCE</scope>
    <source>
        <strain evidence="3">TFB9207</strain>
    </source>
</reference>
<feature type="compositionally biased region" description="Polar residues" evidence="1">
    <location>
        <begin position="794"/>
        <end position="805"/>
    </location>
</feature>
<feature type="region of interest" description="Disordered" evidence="1">
    <location>
        <begin position="427"/>
        <end position="449"/>
    </location>
</feature>
<keyword evidence="2" id="KW-1133">Transmembrane helix</keyword>
<evidence type="ECO:0000256" key="2">
    <source>
        <dbReference type="SAM" id="Phobius"/>
    </source>
</evidence>
<feature type="transmembrane region" description="Helical" evidence="2">
    <location>
        <begin position="35"/>
        <end position="54"/>
    </location>
</feature>
<sequence length="828" mass="91044">MTAHTITTIRALEPRASATLALTSDAAIEYIIADIPFYCIGLVAFAFFTFMLFMRRVNLLSIYLYTTALFSFVAAVIDLAQILARGSVKVDMDTGKTSRITALINTREVGLSIAIGLRFLFFWAFVAERPRGEPPPTTDLRDPQVYVHYAENFHSAKWERWGYLGILLKWSILASVFSIPVLQIIWRIAEGHYGVVYMVESTIEILVSALFLLKVFLNVFLSPVSPWWKPFQFYAVPLIALLINLGLGIGDLIYFRFSETALGRFLQAFEVYLLIIFIMLVAFYKVPVRPIRPSTSLPYVVEKKPNSIRPTLTTAPEVAEPSTVVNEPRFTYERPTSLAILPRVSSWISTSRRQTRYYQQNTGDAEAALGPSDSLPVVQQISRPISVDKDTQGPAQESAWAPPSPKHKLSTESVDYSDLFVRPRPTPPAFSSSVLLPEKDQRRSRPESRISNDVSLRYYGVGGAEDSTMSLPNPSFMLVDEGSLKSTGTDSPIYGLDGIMNQQTNRSSALSLLPPPRRPSSTSFEQQAEPDRSIAAPSMSSFDELLQQQAELDRSIAALRLFSPPASFAEGVPPQAGIPDATSPETTNSSNDRTLSTLTTSSARSEFSLSKFPDPPAADFPSRGSFATMRASRSKRLSRRDVPTSFDSASLDVPSLPVSPTRPAPGRTFGSNATQYDVTSFIGHLTRPSLTEGTTQSEGANPASVATEPNDARDRSENHEQDTQDEVTTPTQAKQNQYPPLRPFFLGNVTTSPMVSSPLAEDARNAAAPSSAPRKPILRGRLALPSNPRPTISGPMQSSLDQSEPSAFESPRSPPSVSQVEKTQRPVV</sequence>
<keyword evidence="2" id="KW-0472">Membrane</keyword>
<feature type="compositionally biased region" description="Basic and acidic residues" evidence="1">
    <location>
        <begin position="710"/>
        <end position="722"/>
    </location>
</feature>
<evidence type="ECO:0000256" key="1">
    <source>
        <dbReference type="SAM" id="MobiDB-lite"/>
    </source>
</evidence>
<keyword evidence="4" id="KW-1185">Reference proteome</keyword>
<feature type="region of interest" description="Disordered" evidence="1">
    <location>
        <begin position="568"/>
        <end position="672"/>
    </location>
</feature>
<feature type="transmembrane region" description="Helical" evidence="2">
    <location>
        <begin position="161"/>
        <end position="182"/>
    </location>
</feature>
<name>A0AA38P5U8_9AGAR</name>
<proteinExistence type="predicted"/>
<organism evidence="3 4">
    <name type="scientific">Lentinula raphanica</name>
    <dbReference type="NCBI Taxonomy" id="153919"/>
    <lineage>
        <taxon>Eukaryota</taxon>
        <taxon>Fungi</taxon>
        <taxon>Dikarya</taxon>
        <taxon>Basidiomycota</taxon>
        <taxon>Agaricomycotina</taxon>
        <taxon>Agaricomycetes</taxon>
        <taxon>Agaricomycetidae</taxon>
        <taxon>Agaricales</taxon>
        <taxon>Marasmiineae</taxon>
        <taxon>Omphalotaceae</taxon>
        <taxon>Lentinula</taxon>
    </lineage>
</organism>
<dbReference type="AlphaFoldDB" id="A0AA38P5U8"/>
<feature type="transmembrane region" description="Helical" evidence="2">
    <location>
        <begin position="109"/>
        <end position="126"/>
    </location>
</feature>
<feature type="region of interest" description="Disordered" evidence="1">
    <location>
        <begin position="387"/>
        <end position="411"/>
    </location>
</feature>
<feature type="compositionally biased region" description="Low complexity" evidence="1">
    <location>
        <begin position="765"/>
        <end position="774"/>
    </location>
</feature>
<accession>A0AA38P5U8</accession>
<evidence type="ECO:0000313" key="3">
    <source>
        <dbReference type="EMBL" id="KAJ3836870.1"/>
    </source>
</evidence>
<dbReference type="EMBL" id="MU806287">
    <property type="protein sequence ID" value="KAJ3836870.1"/>
    <property type="molecule type" value="Genomic_DNA"/>
</dbReference>
<gene>
    <name evidence="3" type="ORF">F5878DRAFT_242452</name>
</gene>
<feature type="transmembrane region" description="Helical" evidence="2">
    <location>
        <begin position="233"/>
        <end position="253"/>
    </location>
</feature>
<feature type="transmembrane region" description="Helical" evidence="2">
    <location>
        <begin position="265"/>
        <end position="284"/>
    </location>
</feature>
<feature type="compositionally biased region" description="Polar residues" evidence="1">
    <location>
        <begin position="688"/>
        <end position="699"/>
    </location>
</feature>
<feature type="region of interest" description="Disordered" evidence="1">
    <location>
        <begin position="509"/>
        <end position="533"/>
    </location>
</feature>
<feature type="region of interest" description="Disordered" evidence="1">
    <location>
        <begin position="688"/>
        <end position="828"/>
    </location>
</feature>
<feature type="compositionally biased region" description="Basic and acidic residues" evidence="1">
    <location>
        <begin position="437"/>
        <end position="449"/>
    </location>
</feature>
<comment type="caution">
    <text evidence="3">The sequence shown here is derived from an EMBL/GenBank/DDBJ whole genome shotgun (WGS) entry which is preliminary data.</text>
</comment>
<dbReference type="Proteomes" id="UP001163846">
    <property type="component" value="Unassembled WGS sequence"/>
</dbReference>
<feature type="transmembrane region" description="Helical" evidence="2">
    <location>
        <begin position="60"/>
        <end position="88"/>
    </location>
</feature>
<feature type="compositionally biased region" description="Low complexity" evidence="1">
    <location>
        <begin position="586"/>
        <end position="605"/>
    </location>
</feature>